<accession>A0A1G7X248</accession>
<keyword evidence="5" id="KW-1185">Reference proteome</keyword>
<feature type="domain" description="Secretion system C-terminal sorting" evidence="3">
    <location>
        <begin position="698"/>
        <end position="773"/>
    </location>
</feature>
<name>A0A1G7X248_9FLAO</name>
<dbReference type="Proteomes" id="UP000199492">
    <property type="component" value="Unassembled WGS sequence"/>
</dbReference>
<keyword evidence="1 2" id="KW-0732">Signal</keyword>
<dbReference type="Gene3D" id="2.60.40.10">
    <property type="entry name" value="Immunoglobulins"/>
    <property type="match status" value="1"/>
</dbReference>
<sequence>MFRKCTALLVFLMISIQSIGQNTFNLDPAVGTRFTVTDKVWPEGVGEGDVCLWNDDKLAAFTITIDDNNEQDIPFWTTMISTYGFHFTWFVITEADPEYNVQDWSLFNDLANLGSQIDGHDDRNWYNNPTEGETNLSDADYLARLQATVTTIDTEVTSGSNKCLTYAYPYGEGNETEARTQFIGIRGTQGILNQSNTVNYLNVNSVSNVHIYGNDTNRDQYILPLLNTVNTLYGTNYYRGWGSTHFHGLDEAGETTTNEFLQYLADKPELWVAGFTEVTQYSQSFATHNLTIDNVSESEIKYTLTDDMLDSAFYFPLTVKIRIDNSWVNVSAIQNGEPVDSEIIIHNGKKYTLVKTVPDLGQVTIAGVADSDPAVISPSIENQSMLEEATIQIDFSAATLGNDVINFSTSSLPSFGVFTDNGNNTGSIVFSPALSDAGEYQDITVIADNGRSITSQSFNLTVSPDSNGEPTTEYIINPTGDGIISDVINLAEGSTNPWLNGNDIDGTKVLKVGASASTGGGFTTNAIIPFQLPVRPPGKLVTAANLNVNIAYIRHWISSDIDLYGLPFNASNAISPNDFYDSTFASAISTATGIQDGFIVRDVDGNEPVGTLILTDREVDTDSEGDTNLTAYINAQYDAGAVAGDYIFLRLSVDATTGSTSAHYYGISDESTTEAPTLSLEIENILSVDTFDNSSISLYPNPVTEGKLTIALKGFQSENTKLNIYSLTGSLVHSEVVNTNSSSNLETVLNLNAGLYILRITDGIALKTEKLIIQ</sequence>
<dbReference type="NCBIfam" id="TIGR04183">
    <property type="entry name" value="Por_Secre_tail"/>
    <property type="match status" value="1"/>
</dbReference>
<dbReference type="OrthoDB" id="1398978at2"/>
<dbReference type="InterPro" id="IPR026444">
    <property type="entry name" value="Secre_tail"/>
</dbReference>
<dbReference type="Pfam" id="PF18962">
    <property type="entry name" value="Por_Secre_tail"/>
    <property type="match status" value="1"/>
</dbReference>
<dbReference type="SUPFAM" id="SSF88713">
    <property type="entry name" value="Glycoside hydrolase/deacetylase"/>
    <property type="match status" value="1"/>
</dbReference>
<dbReference type="GO" id="GO:0005975">
    <property type="term" value="P:carbohydrate metabolic process"/>
    <property type="evidence" value="ECO:0007669"/>
    <property type="project" value="InterPro"/>
</dbReference>
<dbReference type="EMBL" id="FNCZ01000001">
    <property type="protein sequence ID" value="SDG78269.1"/>
    <property type="molecule type" value="Genomic_DNA"/>
</dbReference>
<proteinExistence type="predicted"/>
<dbReference type="InterPro" id="IPR013783">
    <property type="entry name" value="Ig-like_fold"/>
</dbReference>
<dbReference type="Gene3D" id="3.20.20.370">
    <property type="entry name" value="Glycoside hydrolase/deacetylase"/>
    <property type="match status" value="1"/>
</dbReference>
<gene>
    <name evidence="4" type="ORF">SAMN04489796_101573</name>
</gene>
<evidence type="ECO:0000259" key="3">
    <source>
        <dbReference type="Pfam" id="PF18962"/>
    </source>
</evidence>
<evidence type="ECO:0000313" key="5">
    <source>
        <dbReference type="Proteomes" id="UP000199492"/>
    </source>
</evidence>
<dbReference type="AlphaFoldDB" id="A0A1G7X248"/>
<organism evidence="4 5">
    <name type="scientific">Winogradskyella thalassocola</name>
    <dbReference type="NCBI Taxonomy" id="262004"/>
    <lineage>
        <taxon>Bacteria</taxon>
        <taxon>Pseudomonadati</taxon>
        <taxon>Bacteroidota</taxon>
        <taxon>Flavobacteriia</taxon>
        <taxon>Flavobacteriales</taxon>
        <taxon>Flavobacteriaceae</taxon>
        <taxon>Winogradskyella</taxon>
    </lineage>
</organism>
<dbReference type="STRING" id="262004.SAMN04489796_101573"/>
<feature type="chain" id="PRO_5011678231" evidence="2">
    <location>
        <begin position="21"/>
        <end position="774"/>
    </location>
</feature>
<dbReference type="InterPro" id="IPR011330">
    <property type="entry name" value="Glyco_hydro/deAcase_b/a-brl"/>
</dbReference>
<protein>
    <submittedName>
        <fullName evidence="4">Por secretion system C-terminal sorting domain-containing protein</fullName>
    </submittedName>
</protein>
<evidence type="ECO:0000256" key="2">
    <source>
        <dbReference type="SAM" id="SignalP"/>
    </source>
</evidence>
<evidence type="ECO:0000256" key="1">
    <source>
        <dbReference type="ARBA" id="ARBA00022729"/>
    </source>
</evidence>
<feature type="signal peptide" evidence="2">
    <location>
        <begin position="1"/>
        <end position="20"/>
    </location>
</feature>
<evidence type="ECO:0000313" key="4">
    <source>
        <dbReference type="EMBL" id="SDG78269.1"/>
    </source>
</evidence>
<reference evidence="5" key="1">
    <citation type="submission" date="2016-10" db="EMBL/GenBank/DDBJ databases">
        <authorList>
            <person name="Varghese N."/>
            <person name="Submissions S."/>
        </authorList>
    </citation>
    <scope>NUCLEOTIDE SEQUENCE [LARGE SCALE GENOMIC DNA]</scope>
    <source>
        <strain evidence="5">DSM 15363</strain>
    </source>
</reference>